<dbReference type="SUPFAM" id="SSF46894">
    <property type="entry name" value="C-terminal effector domain of the bipartite response regulators"/>
    <property type="match status" value="1"/>
</dbReference>
<dbReference type="InterPro" id="IPR036388">
    <property type="entry name" value="WH-like_DNA-bd_sf"/>
</dbReference>
<dbReference type="GO" id="GO:0003677">
    <property type="term" value="F:DNA binding"/>
    <property type="evidence" value="ECO:0007669"/>
    <property type="project" value="UniProtKB-KW"/>
</dbReference>
<evidence type="ECO:0000259" key="2">
    <source>
        <dbReference type="PROSITE" id="PS51755"/>
    </source>
</evidence>
<dbReference type="Gene3D" id="1.10.10.10">
    <property type="entry name" value="Winged helix-like DNA-binding domain superfamily/Winged helix DNA-binding domain"/>
    <property type="match status" value="1"/>
</dbReference>
<accession>X1G4L7</accession>
<sequence>IMKYLIEHEQEVIHRHELLEKVWGFDVTPTTRTVDNYILELRKKMEEDPSNPKHIITVRGAGYKFIP</sequence>
<name>X1G4L7_9ZZZZ</name>
<reference evidence="3" key="1">
    <citation type="journal article" date="2014" name="Front. Microbiol.">
        <title>High frequency of phylogenetically diverse reductive dehalogenase-homologous genes in deep subseafloor sedimentary metagenomes.</title>
        <authorList>
            <person name="Kawai M."/>
            <person name="Futagami T."/>
            <person name="Toyoda A."/>
            <person name="Takaki Y."/>
            <person name="Nishi S."/>
            <person name="Hori S."/>
            <person name="Arai W."/>
            <person name="Tsubouchi T."/>
            <person name="Morono Y."/>
            <person name="Uchiyama I."/>
            <person name="Ito T."/>
            <person name="Fujiyama A."/>
            <person name="Inagaki F."/>
            <person name="Takami H."/>
        </authorList>
    </citation>
    <scope>NUCLEOTIDE SEQUENCE</scope>
    <source>
        <strain evidence="3">Expedition CK06-06</strain>
    </source>
</reference>
<dbReference type="CDD" id="cd00383">
    <property type="entry name" value="trans_reg_C"/>
    <property type="match status" value="1"/>
</dbReference>
<dbReference type="AlphaFoldDB" id="X1G4L7"/>
<dbReference type="PROSITE" id="PS51755">
    <property type="entry name" value="OMPR_PHOB"/>
    <property type="match status" value="1"/>
</dbReference>
<dbReference type="EMBL" id="BARU01024747">
    <property type="protein sequence ID" value="GAH52871.1"/>
    <property type="molecule type" value="Genomic_DNA"/>
</dbReference>
<dbReference type="InterPro" id="IPR001867">
    <property type="entry name" value="OmpR/PhoB-type_DNA-bd"/>
</dbReference>
<gene>
    <name evidence="3" type="ORF">S03H2_39972</name>
</gene>
<proteinExistence type="predicted"/>
<dbReference type="GO" id="GO:0006355">
    <property type="term" value="P:regulation of DNA-templated transcription"/>
    <property type="evidence" value="ECO:0007669"/>
    <property type="project" value="InterPro"/>
</dbReference>
<keyword evidence="1" id="KW-0238">DNA-binding</keyword>
<dbReference type="GO" id="GO:0000160">
    <property type="term" value="P:phosphorelay signal transduction system"/>
    <property type="evidence" value="ECO:0007669"/>
    <property type="project" value="InterPro"/>
</dbReference>
<feature type="non-terminal residue" evidence="3">
    <location>
        <position position="1"/>
    </location>
</feature>
<dbReference type="Pfam" id="PF00486">
    <property type="entry name" value="Trans_reg_C"/>
    <property type="match status" value="1"/>
</dbReference>
<evidence type="ECO:0000256" key="1">
    <source>
        <dbReference type="ARBA" id="ARBA00023125"/>
    </source>
</evidence>
<dbReference type="InterPro" id="IPR016032">
    <property type="entry name" value="Sig_transdc_resp-reg_C-effctor"/>
</dbReference>
<comment type="caution">
    <text evidence="3">The sequence shown here is derived from an EMBL/GenBank/DDBJ whole genome shotgun (WGS) entry which is preliminary data.</text>
</comment>
<dbReference type="SMART" id="SM00862">
    <property type="entry name" value="Trans_reg_C"/>
    <property type="match status" value="1"/>
</dbReference>
<feature type="domain" description="OmpR/PhoB-type" evidence="2">
    <location>
        <begin position="1"/>
        <end position="67"/>
    </location>
</feature>
<protein>
    <recommendedName>
        <fullName evidence="2">OmpR/PhoB-type domain-containing protein</fullName>
    </recommendedName>
</protein>
<organism evidence="3">
    <name type="scientific">marine sediment metagenome</name>
    <dbReference type="NCBI Taxonomy" id="412755"/>
    <lineage>
        <taxon>unclassified sequences</taxon>
        <taxon>metagenomes</taxon>
        <taxon>ecological metagenomes</taxon>
    </lineage>
</organism>
<evidence type="ECO:0000313" key="3">
    <source>
        <dbReference type="EMBL" id="GAH52871.1"/>
    </source>
</evidence>